<accession>A0A8D8T759</accession>
<sequence length="412" mass="47751">MAGNFIEMNYNTLRNMFPNAEPQYLESIAIECEYNEAALQRYIEQMLAPNASYPTIGEQITRKKNEDIIASYTNSFNVEEYLRKFPNSNPREYFSTVKTENERGKTHADHSLQYLAEAFPHLTMETIEKSLKKHKYCLVNTMFALRKCKGQPSCRCSHHGQMQRRRCAKRKEVDSINTEFLDEVAYIEHEEEIEDYISTMAIFRDMKFEEAKQVGMLCQCECCFDTDTMVDETFACTQGHLFCESCLEKQCKKESHTPYECDYLEKSNDRCRKYVEDRLSEALIRECYKCHRKYVKENSGCNHITCPHCQSHMCYVCRQPLDSSRIGEHFAGQGSTNRRKCPLFSDPNLLHVEAIENVGQAVVKELRRTDPTAQIEITDYLPENIRGSGKVLGAPEQKDIVLRHTMKAAGLN</sequence>
<evidence type="ECO:0000256" key="2">
    <source>
        <dbReference type="ARBA" id="ARBA00022723"/>
    </source>
</evidence>
<dbReference type="Gene3D" id="1.20.120.1750">
    <property type="match status" value="1"/>
</dbReference>
<keyword evidence="2" id="KW-0479">Metal-binding</keyword>
<evidence type="ECO:0000256" key="5">
    <source>
        <dbReference type="ARBA" id="ARBA00022833"/>
    </source>
</evidence>
<dbReference type="EMBL" id="HBUF01260208">
    <property type="protein sequence ID" value="CAG6682659.1"/>
    <property type="molecule type" value="Transcribed_RNA"/>
</dbReference>
<dbReference type="Pfam" id="PF26200">
    <property type="entry name" value="Rcat_RNF216"/>
    <property type="match status" value="1"/>
</dbReference>
<evidence type="ECO:0000313" key="6">
    <source>
        <dbReference type="EMBL" id="CAG6682659.1"/>
    </source>
</evidence>
<keyword evidence="3" id="KW-0863">Zinc-finger</keyword>
<proteinExistence type="predicted"/>
<dbReference type="AlphaFoldDB" id="A0A8D8T759"/>
<reference evidence="6" key="1">
    <citation type="submission" date="2021-05" db="EMBL/GenBank/DDBJ databases">
        <authorList>
            <person name="Alioto T."/>
            <person name="Alioto T."/>
            <person name="Gomez Garrido J."/>
        </authorList>
    </citation>
    <scope>NUCLEOTIDE SEQUENCE</scope>
</reference>
<protein>
    <submittedName>
        <fullName evidence="6">E3 ubiquitin-protein ligase RNF216</fullName>
    </submittedName>
</protein>
<dbReference type="InterPro" id="IPR051628">
    <property type="entry name" value="LUBAC_E3_Ligases"/>
</dbReference>
<comment type="pathway">
    <text evidence="1">Protein modification; protein ubiquitination.</text>
</comment>
<organism evidence="6">
    <name type="scientific">Cacopsylla melanoneura</name>
    <dbReference type="NCBI Taxonomy" id="428564"/>
    <lineage>
        <taxon>Eukaryota</taxon>
        <taxon>Metazoa</taxon>
        <taxon>Ecdysozoa</taxon>
        <taxon>Arthropoda</taxon>
        <taxon>Hexapoda</taxon>
        <taxon>Insecta</taxon>
        <taxon>Pterygota</taxon>
        <taxon>Neoptera</taxon>
        <taxon>Paraneoptera</taxon>
        <taxon>Hemiptera</taxon>
        <taxon>Sternorrhyncha</taxon>
        <taxon>Psylloidea</taxon>
        <taxon>Psyllidae</taxon>
        <taxon>Psyllinae</taxon>
        <taxon>Cacopsylla</taxon>
    </lineage>
</organism>
<evidence type="ECO:0000256" key="1">
    <source>
        <dbReference type="ARBA" id="ARBA00004906"/>
    </source>
</evidence>
<keyword evidence="5" id="KW-0862">Zinc</keyword>
<dbReference type="GO" id="GO:0008270">
    <property type="term" value="F:zinc ion binding"/>
    <property type="evidence" value="ECO:0007669"/>
    <property type="project" value="UniProtKB-KW"/>
</dbReference>
<evidence type="ECO:0000256" key="3">
    <source>
        <dbReference type="ARBA" id="ARBA00022771"/>
    </source>
</evidence>
<name>A0A8D8T759_9HEMI</name>
<dbReference type="PANTHER" id="PTHR22770:SF47">
    <property type="entry name" value="E3 UBIQUITIN-PROTEIN LIGASE RNF216"/>
    <property type="match status" value="1"/>
</dbReference>
<keyword evidence="4" id="KW-0833">Ubl conjugation pathway</keyword>
<evidence type="ECO:0000256" key="4">
    <source>
        <dbReference type="ARBA" id="ARBA00022786"/>
    </source>
</evidence>
<dbReference type="SUPFAM" id="SSF57850">
    <property type="entry name" value="RING/U-box"/>
    <property type="match status" value="1"/>
</dbReference>
<dbReference type="CDD" id="cd14279">
    <property type="entry name" value="CUE"/>
    <property type="match status" value="1"/>
</dbReference>
<dbReference type="PANTHER" id="PTHR22770">
    <property type="entry name" value="UBIQUITIN CONJUGATING ENZYME 7 INTERACTING PROTEIN-RELATED"/>
    <property type="match status" value="1"/>
</dbReference>